<dbReference type="InterPro" id="IPR048318">
    <property type="entry name" value="ATG5_UblB"/>
</dbReference>
<dbReference type="Pfam" id="PF04106">
    <property type="entry name" value="ATG5_UblB"/>
    <property type="match status" value="1"/>
</dbReference>
<organism evidence="3 4">
    <name type="scientific">Muntiacus muntjak</name>
    <name type="common">Barking deer</name>
    <name type="synonym">Indian muntjac</name>
    <dbReference type="NCBI Taxonomy" id="9888"/>
    <lineage>
        <taxon>Eukaryota</taxon>
        <taxon>Metazoa</taxon>
        <taxon>Chordata</taxon>
        <taxon>Craniata</taxon>
        <taxon>Vertebrata</taxon>
        <taxon>Euteleostomi</taxon>
        <taxon>Mammalia</taxon>
        <taxon>Eutheria</taxon>
        <taxon>Laurasiatheria</taxon>
        <taxon>Artiodactyla</taxon>
        <taxon>Ruminantia</taxon>
        <taxon>Pecora</taxon>
        <taxon>Cervidae</taxon>
        <taxon>Muntiacinae</taxon>
        <taxon>Muntiacus</taxon>
    </lineage>
</organism>
<name>A0A5N3VGR0_MUNMU</name>
<protein>
    <recommendedName>
        <fullName evidence="2">Autophagy protein ATG5 UblB domain-containing protein</fullName>
    </recommendedName>
</protein>
<gene>
    <name evidence="3" type="ORF">FD754_013189</name>
</gene>
<keyword evidence="1" id="KW-0812">Transmembrane</keyword>
<sequence>FHVLAIINSAAMNIGVHLFLHFSSCLYLKSGFLLLLFFFLTKSGKSYLEETTTERPFIQKLFRPVSTDGQLHTLGDLLKEVCPSAVAPED</sequence>
<proteinExistence type="predicted"/>
<dbReference type="EMBL" id="VCEA01000002">
    <property type="protein sequence ID" value="KAB0348332.1"/>
    <property type="molecule type" value="Genomic_DNA"/>
</dbReference>
<evidence type="ECO:0000313" key="4">
    <source>
        <dbReference type="Proteomes" id="UP000326458"/>
    </source>
</evidence>
<evidence type="ECO:0000256" key="1">
    <source>
        <dbReference type="SAM" id="Phobius"/>
    </source>
</evidence>
<accession>A0A5N3VGR0</accession>
<evidence type="ECO:0000313" key="3">
    <source>
        <dbReference type="EMBL" id="KAB0348332.1"/>
    </source>
</evidence>
<comment type="caution">
    <text evidence="3">The sequence shown here is derived from an EMBL/GenBank/DDBJ whole genome shotgun (WGS) entry which is preliminary data.</text>
</comment>
<keyword evidence="4" id="KW-1185">Reference proteome</keyword>
<keyword evidence="1" id="KW-0472">Membrane</keyword>
<feature type="domain" description="Autophagy protein ATG5 UblB" evidence="2">
    <location>
        <begin position="48"/>
        <end position="86"/>
    </location>
</feature>
<dbReference type="Gene3D" id="3.10.20.90">
    <property type="entry name" value="Phosphatidylinositol 3-kinase Catalytic Subunit, Chain A, domain 1"/>
    <property type="match status" value="1"/>
</dbReference>
<reference evidence="3 4" key="1">
    <citation type="submission" date="2019-06" db="EMBL/GenBank/DDBJ databases">
        <title>Discovery of a novel chromosome fission-fusion reversal in muntjac.</title>
        <authorList>
            <person name="Mudd A.B."/>
            <person name="Bredeson J.V."/>
            <person name="Baum R."/>
            <person name="Hockemeyer D."/>
            <person name="Rokhsar D.S."/>
        </authorList>
    </citation>
    <scope>NUCLEOTIDE SEQUENCE [LARGE SCALE GENOMIC DNA]</scope>
    <source>
        <strain evidence="3">UTSW_UCB_Mm</strain>
        <tissue evidence="3">Fibroblast cell line</tissue>
    </source>
</reference>
<feature type="non-terminal residue" evidence="3">
    <location>
        <position position="1"/>
    </location>
</feature>
<feature type="transmembrane region" description="Helical" evidence="1">
    <location>
        <begin position="18"/>
        <end position="40"/>
    </location>
</feature>
<dbReference type="Proteomes" id="UP000326458">
    <property type="component" value="Unassembled WGS sequence"/>
</dbReference>
<dbReference type="AlphaFoldDB" id="A0A5N3VGR0"/>
<keyword evidence="1" id="KW-1133">Transmembrane helix</keyword>
<evidence type="ECO:0000259" key="2">
    <source>
        <dbReference type="Pfam" id="PF04106"/>
    </source>
</evidence>